<comment type="pathway">
    <text evidence="1">Siderophore biosynthesis.</text>
</comment>
<dbReference type="OrthoDB" id="6509636at2759"/>
<dbReference type="Gene3D" id="3.40.50.12780">
    <property type="entry name" value="N-terminal domain of ligase-like"/>
    <property type="match status" value="1"/>
</dbReference>
<feature type="domain" description="AMP-binding enzyme C-terminal" evidence="4">
    <location>
        <begin position="1058"/>
        <end position="1119"/>
    </location>
</feature>
<dbReference type="PROSITE" id="PS00455">
    <property type="entry name" value="AMP_BINDING"/>
    <property type="match status" value="2"/>
</dbReference>
<protein>
    <submittedName>
        <fullName evidence="5">Phenylacetyl-CoA ligase</fullName>
    </submittedName>
</protein>
<dbReference type="InterPro" id="IPR045851">
    <property type="entry name" value="AMP-bd_C_sf"/>
</dbReference>
<dbReference type="FunFam" id="3.40.50.12780:FF:000003">
    <property type="entry name" value="Long-chain-fatty-acid--CoA ligase FadD"/>
    <property type="match status" value="1"/>
</dbReference>
<evidence type="ECO:0000313" key="6">
    <source>
        <dbReference type="Proteomes" id="UP000757232"/>
    </source>
</evidence>
<dbReference type="Gene3D" id="2.30.38.10">
    <property type="entry name" value="Luciferase, Domain 3"/>
    <property type="match status" value="1"/>
</dbReference>
<dbReference type="Proteomes" id="UP000757232">
    <property type="component" value="Unassembled WGS sequence"/>
</dbReference>
<gene>
    <name evidence="5" type="ORF">A7U60_g5012</name>
</gene>
<organism evidence="5 6">
    <name type="scientific">Sanghuangporus baumii</name>
    <name type="common">Phellinus baumii</name>
    <dbReference type="NCBI Taxonomy" id="108892"/>
    <lineage>
        <taxon>Eukaryota</taxon>
        <taxon>Fungi</taxon>
        <taxon>Dikarya</taxon>
        <taxon>Basidiomycota</taxon>
        <taxon>Agaricomycotina</taxon>
        <taxon>Agaricomycetes</taxon>
        <taxon>Hymenochaetales</taxon>
        <taxon>Hymenochaetaceae</taxon>
        <taxon>Sanghuangporus</taxon>
    </lineage>
</organism>
<proteinExistence type="inferred from homology"/>
<evidence type="ECO:0000259" key="4">
    <source>
        <dbReference type="Pfam" id="PF13193"/>
    </source>
</evidence>
<dbReference type="InterPro" id="IPR025110">
    <property type="entry name" value="AMP-bd_C"/>
</dbReference>
<dbReference type="SUPFAM" id="SSF56801">
    <property type="entry name" value="Acetyl-CoA synthetase-like"/>
    <property type="match status" value="2"/>
</dbReference>
<dbReference type="Pfam" id="PF00501">
    <property type="entry name" value="AMP-binding"/>
    <property type="match status" value="2"/>
</dbReference>
<feature type="domain" description="AMP-dependent synthetase/ligase" evidence="3">
    <location>
        <begin position="631"/>
        <end position="1007"/>
    </location>
</feature>
<feature type="domain" description="AMP-binding enzyme C-terminal" evidence="4">
    <location>
        <begin position="465"/>
        <end position="552"/>
    </location>
</feature>
<evidence type="ECO:0000259" key="3">
    <source>
        <dbReference type="Pfam" id="PF00501"/>
    </source>
</evidence>
<dbReference type="InterPro" id="IPR020845">
    <property type="entry name" value="AMP-binding_CS"/>
</dbReference>
<dbReference type="AlphaFoldDB" id="A0A9Q5HXS0"/>
<dbReference type="InterPro" id="IPR042099">
    <property type="entry name" value="ANL_N_sf"/>
</dbReference>
<dbReference type="PANTHER" id="PTHR24096">
    <property type="entry name" value="LONG-CHAIN-FATTY-ACID--COA LIGASE"/>
    <property type="match status" value="1"/>
</dbReference>
<dbReference type="Gene3D" id="3.40.50.980">
    <property type="match status" value="2"/>
</dbReference>
<dbReference type="EMBL" id="LNZH02000187">
    <property type="protein sequence ID" value="OCB87876.1"/>
    <property type="molecule type" value="Genomic_DNA"/>
</dbReference>
<dbReference type="InterPro" id="IPR000873">
    <property type="entry name" value="AMP-dep_synth/lig_dom"/>
</dbReference>
<comment type="similarity">
    <text evidence="2">Belongs to the ATP-dependent AMP-binding enzyme family.</text>
</comment>
<accession>A0A9Q5HXS0</accession>
<sequence length="1134" mass="125652">MVEFRSPVPCPPIPDDLTAVQFLLDSHHSTRPIRTGNIPWLIEDKTGRKIGFEEIRLRTHALANALHTRWGVGENDVVCIFSPNHVDYPVAIWATHRLGAIASCANPAYTTGELVHQLKTAKAFVLVSHPDSLDTALTAARQCGIAADHIFLMDELRAPSPIPFPSVSDLVKEGLARPSSYTERKLNPGEGKAKLAFLSFSSGTTGKPKVEPDTIIFKENSNAMAAYHKVNEDYTTWENRRFRPGDVAVAILPFFHIYGLVVNMQWLLFSGLTLVVISRFNFVEFLKSIDRHKIQHLLLVPPQVVLLCKHPAVKNYDLSHVRFCMSGAAPLARELTEQLIKVLPNAQIGQGYGMTETCTSVSMVPITQRIGTLGSAGQLLPGCIARVVRADGSLADYEEEGELHITGPQMAQRYTNNEEATRETFVDGWVKTGDEVKFARNGDLFIVDRLKEILKVRGFQVAPAELEGHLLDHPDVADACVVGIPDEYSGEVPLAFVILKDAAVARAKSSPAEAAKIKEYIRKHVSDVKVQYKWLKGGVEFVDSIPKNPSGKLLRRLMRDQARELVAKRGYEEMFAPEKAPIRFREAWLWAFFVLYHTMEFHSPIPCPAIPDDLTVAQFMLDAQHPMRPLRSRTYGLANVMHMRWGIGEDDVVCIFSPNHVDYPVPIWAAHSLGAIVSCANPTHTADELVYQITTTKATVLTAHAGSLPTALAASRKAGLAADHIFLIDELKTRNPIPFPTVSSLVREGLSKPHYFKERKLSPGEGKSKLAFLSFSSGTTGKPKAIALSHYALIANGLQVASLNRVNEYYAPWDKRRFRPGDVALGVLPFYRELVHVISCQLVLMSDISSDIYGLAVILNALLFVGLTVVVVPRFTLEGFLRTVDRFKITHLFLVPPQIVLLCKHPMVKKYDLSHIRYVISGAAPLSKELTLQLVEILPNAEIGQGYGMTEGAISMFPVSQRIGTLGSVGQLQPGTIARVRKADGSFAGYEEEGEIEIRGPQLALRYTNDEKATRETFVDGWLRTGDQVKFAKNGDIFIVDRLKELIKVRGYQVAPAELEGHILDHPDVADVCVVGVPDDYSGEVPFAFVVLQPRATTRAKQDATEAENIKHSIMKHVSDAKIKYKWLSSLLTL</sequence>
<name>A0A9Q5HXS0_SANBA</name>
<dbReference type="GO" id="GO:0016405">
    <property type="term" value="F:CoA-ligase activity"/>
    <property type="evidence" value="ECO:0007669"/>
    <property type="project" value="TreeGrafter"/>
</dbReference>
<feature type="domain" description="AMP-dependent synthetase/ligase" evidence="3">
    <location>
        <begin position="40"/>
        <end position="414"/>
    </location>
</feature>
<keyword evidence="6" id="KW-1185">Reference proteome</keyword>
<reference evidence="5" key="1">
    <citation type="submission" date="2016-06" db="EMBL/GenBank/DDBJ databases">
        <title>Draft Genome sequence of the fungus Inonotus baumii.</title>
        <authorList>
            <person name="Zhu H."/>
            <person name="Lin W."/>
        </authorList>
    </citation>
    <scope>NUCLEOTIDE SEQUENCE</scope>
    <source>
        <strain evidence="5">821</strain>
    </source>
</reference>
<dbReference type="PANTHER" id="PTHR24096:SF422">
    <property type="entry name" value="BCDNA.GH02901"/>
    <property type="match status" value="1"/>
</dbReference>
<evidence type="ECO:0000256" key="1">
    <source>
        <dbReference type="ARBA" id="ARBA00004924"/>
    </source>
</evidence>
<evidence type="ECO:0000256" key="2">
    <source>
        <dbReference type="ARBA" id="ARBA00006432"/>
    </source>
</evidence>
<comment type="caution">
    <text evidence="5">The sequence shown here is derived from an EMBL/GenBank/DDBJ whole genome shotgun (WGS) entry which is preliminary data.</text>
</comment>
<dbReference type="Pfam" id="PF13193">
    <property type="entry name" value="AMP-binding_C"/>
    <property type="match status" value="2"/>
</dbReference>
<dbReference type="CDD" id="cd05911">
    <property type="entry name" value="Firefly_Luc_like"/>
    <property type="match status" value="1"/>
</dbReference>
<evidence type="ECO:0000313" key="5">
    <source>
        <dbReference type="EMBL" id="OCB87876.1"/>
    </source>
</evidence>
<dbReference type="Gene3D" id="3.30.300.30">
    <property type="match status" value="2"/>
</dbReference>
<keyword evidence="5" id="KW-0436">Ligase</keyword>